<dbReference type="EMBL" id="QXFZ01000637">
    <property type="protein sequence ID" value="KAE9109440.1"/>
    <property type="molecule type" value="Genomic_DNA"/>
</dbReference>
<evidence type="ECO:0000313" key="3">
    <source>
        <dbReference type="EMBL" id="KAE9008427.1"/>
    </source>
</evidence>
<evidence type="ECO:0000313" key="8">
    <source>
        <dbReference type="Proteomes" id="UP000433483"/>
    </source>
</evidence>
<dbReference type="AlphaFoldDB" id="A0A6A3Z151"/>
<feature type="region of interest" description="Disordered" evidence="2">
    <location>
        <begin position="1"/>
        <end position="20"/>
    </location>
</feature>
<evidence type="ECO:0000313" key="10">
    <source>
        <dbReference type="Proteomes" id="UP000440367"/>
    </source>
</evidence>
<dbReference type="EMBL" id="QXGB01000619">
    <property type="protein sequence ID" value="KAE9208957.1"/>
    <property type="molecule type" value="Genomic_DNA"/>
</dbReference>
<gene>
    <name evidence="7" type="ORF">PF001_g11353</name>
    <name evidence="6" type="ORF">PF002_g13498</name>
    <name evidence="5" type="ORF">PF005_g12003</name>
    <name evidence="4" type="ORF">PF007_g12240</name>
    <name evidence="3" type="ORF">PF011_g10711</name>
</gene>
<evidence type="ECO:0000313" key="9">
    <source>
        <dbReference type="Proteomes" id="UP000437068"/>
    </source>
</evidence>
<feature type="region of interest" description="Disordered" evidence="2">
    <location>
        <begin position="32"/>
        <end position="98"/>
    </location>
</feature>
<dbReference type="EMBL" id="QXGE01000599">
    <property type="protein sequence ID" value="KAE9308017.1"/>
    <property type="molecule type" value="Genomic_DNA"/>
</dbReference>
<dbReference type="OrthoDB" id="109304at2759"/>
<keyword evidence="8" id="KW-1185">Reference proteome</keyword>
<organism evidence="6 10">
    <name type="scientific">Phytophthora fragariae</name>
    <dbReference type="NCBI Taxonomy" id="53985"/>
    <lineage>
        <taxon>Eukaryota</taxon>
        <taxon>Sar</taxon>
        <taxon>Stramenopiles</taxon>
        <taxon>Oomycota</taxon>
        <taxon>Peronosporomycetes</taxon>
        <taxon>Peronosporales</taxon>
        <taxon>Peronosporaceae</taxon>
        <taxon>Phytophthora</taxon>
    </lineage>
</organism>
<dbReference type="Proteomes" id="UP000440367">
    <property type="component" value="Unassembled WGS sequence"/>
</dbReference>
<dbReference type="Proteomes" id="UP000433483">
    <property type="component" value="Unassembled WGS sequence"/>
</dbReference>
<evidence type="ECO:0000313" key="11">
    <source>
        <dbReference type="Proteomes" id="UP000441208"/>
    </source>
</evidence>
<accession>A0A6A3Z151</accession>
<dbReference type="Proteomes" id="UP000441208">
    <property type="component" value="Unassembled WGS sequence"/>
</dbReference>
<dbReference type="EMBL" id="QXGD01000684">
    <property type="protein sequence ID" value="KAE9228603.1"/>
    <property type="molecule type" value="Genomic_DNA"/>
</dbReference>
<keyword evidence="1" id="KW-0175">Coiled coil</keyword>
<dbReference type="Proteomes" id="UP000460718">
    <property type="component" value="Unassembled WGS sequence"/>
</dbReference>
<evidence type="ECO:0000313" key="4">
    <source>
        <dbReference type="EMBL" id="KAE9109440.1"/>
    </source>
</evidence>
<evidence type="ECO:0000256" key="1">
    <source>
        <dbReference type="SAM" id="Coils"/>
    </source>
</evidence>
<evidence type="ECO:0000313" key="5">
    <source>
        <dbReference type="EMBL" id="KAE9208957.1"/>
    </source>
</evidence>
<sequence length="483" mass="54603">MLRPPPCSDREGSAPSSPASAHALLSLMQSVAPPRASGPWKDDLAMTATASSFLTPSPGGKSDTAAEEPRKPTGKRQQKVTQIGEKDTEPKAKKPRKRTYYMRKEELAVLSKEYEKLQAEMQKYRQQNDALVDRERMRRQEEENRDIRQVIHSQRLAFANTQSMIAQYMRVQEHSPFETFIQLGKGPVERHVTLLSMKKKKLHDALQFLVARRRFMDPSTPFSDNQKFENAHGDFCYMGFDVTPFAGIRSARTVFDVLLNFSYNLEISLSELLGDITIRENDDHWDPSVSQQRLVTNVANLAEMETNNAMFSEYHERNGPAALGVELPDEWKDLGATGRGDELGVLAIDFVNEDELYPYNPGHRIRQDVTVLMLLSTCTRPKARPASYTGPIEMERVVILTRWSLLRIRKSSIHLPFEATQRIRNGIEQVGKAMLNNVRYALNPRDPIVPSGDFPAPPVLSLSAMLPPPATFGGLLPPISRRY</sequence>
<evidence type="ECO:0000256" key="2">
    <source>
        <dbReference type="SAM" id="MobiDB-lite"/>
    </source>
</evidence>
<evidence type="ECO:0000313" key="12">
    <source>
        <dbReference type="Proteomes" id="UP000460718"/>
    </source>
</evidence>
<evidence type="ECO:0000313" key="6">
    <source>
        <dbReference type="EMBL" id="KAE9228603.1"/>
    </source>
</evidence>
<proteinExistence type="predicted"/>
<comment type="caution">
    <text evidence="6">The sequence shown here is derived from an EMBL/GenBank/DDBJ whole genome shotgun (WGS) entry which is preliminary data.</text>
</comment>
<evidence type="ECO:0000313" key="7">
    <source>
        <dbReference type="EMBL" id="KAE9308017.1"/>
    </source>
</evidence>
<protein>
    <submittedName>
        <fullName evidence="6">Uncharacterized protein</fullName>
    </submittedName>
</protein>
<reference evidence="8 9" key="1">
    <citation type="submission" date="2018-08" db="EMBL/GenBank/DDBJ databases">
        <title>Genomic investigation of the strawberry pathogen Phytophthora fragariae indicates pathogenicity is determined by transcriptional variation in three key races.</title>
        <authorList>
            <person name="Adams T.M."/>
            <person name="Armitage A.D."/>
            <person name="Sobczyk M.K."/>
            <person name="Bates H.J."/>
            <person name="Dunwell J.M."/>
            <person name="Nellist C.F."/>
            <person name="Harrison R.J."/>
        </authorList>
    </citation>
    <scope>NUCLEOTIDE SEQUENCE [LARGE SCALE GENOMIC DNA]</scope>
    <source>
        <strain evidence="7 9">A4</strain>
        <strain evidence="6 10">BC-1</strain>
        <strain evidence="5 8">NOV-27</strain>
        <strain evidence="4 11">NOV-71</strain>
        <strain evidence="3 12">SCRP245</strain>
    </source>
</reference>
<dbReference type="Proteomes" id="UP000437068">
    <property type="component" value="Unassembled WGS sequence"/>
</dbReference>
<name>A0A6A3Z151_9STRA</name>
<feature type="coiled-coil region" evidence="1">
    <location>
        <begin position="107"/>
        <end position="134"/>
    </location>
</feature>
<dbReference type="EMBL" id="QXFW01000569">
    <property type="protein sequence ID" value="KAE9008427.1"/>
    <property type="molecule type" value="Genomic_DNA"/>
</dbReference>